<feature type="domain" description="CobQ/CobB/MinD/ParA nucleotide binding" evidence="3">
    <location>
        <begin position="125"/>
        <end position="335"/>
    </location>
</feature>
<dbReference type="InterPro" id="IPR027417">
    <property type="entry name" value="P-loop_NTPase"/>
</dbReference>
<dbReference type="GO" id="GO:0009898">
    <property type="term" value="C:cytoplasmic side of plasma membrane"/>
    <property type="evidence" value="ECO:0007669"/>
    <property type="project" value="TreeGrafter"/>
</dbReference>
<dbReference type="InterPro" id="IPR050625">
    <property type="entry name" value="ParA/MinD_ATPase"/>
</dbReference>
<dbReference type="GO" id="GO:0005524">
    <property type="term" value="F:ATP binding"/>
    <property type="evidence" value="ECO:0007669"/>
    <property type="project" value="UniProtKB-KW"/>
</dbReference>
<evidence type="ECO:0000313" key="4">
    <source>
        <dbReference type="EMBL" id="QHO70793.1"/>
    </source>
</evidence>
<dbReference type="SUPFAM" id="SSF52540">
    <property type="entry name" value="P-loop containing nucleoside triphosphate hydrolases"/>
    <property type="match status" value="1"/>
</dbReference>
<dbReference type="GO" id="GO:0016887">
    <property type="term" value="F:ATP hydrolysis activity"/>
    <property type="evidence" value="ECO:0007669"/>
    <property type="project" value="TreeGrafter"/>
</dbReference>
<dbReference type="KEGG" id="mant:BHD05_15200"/>
<keyword evidence="5" id="KW-1185">Reference proteome</keyword>
<organism evidence="4 5">
    <name type="scientific">Marisediminicola antarctica</name>
    <dbReference type="NCBI Taxonomy" id="674079"/>
    <lineage>
        <taxon>Bacteria</taxon>
        <taxon>Bacillati</taxon>
        <taxon>Actinomycetota</taxon>
        <taxon>Actinomycetes</taxon>
        <taxon>Micrococcales</taxon>
        <taxon>Microbacteriaceae</taxon>
        <taxon>Marisediminicola</taxon>
    </lineage>
</organism>
<dbReference type="Gene3D" id="3.40.50.300">
    <property type="entry name" value="P-loop containing nucleotide triphosphate hydrolases"/>
    <property type="match status" value="1"/>
</dbReference>
<dbReference type="RefSeq" id="WP_161887184.1">
    <property type="nucleotide sequence ID" value="NZ_CP017146.1"/>
</dbReference>
<protein>
    <submittedName>
        <fullName evidence="4">Regulator</fullName>
    </submittedName>
</protein>
<evidence type="ECO:0000256" key="2">
    <source>
        <dbReference type="ARBA" id="ARBA00022840"/>
    </source>
</evidence>
<accession>A0A7L5AJL1</accession>
<reference evidence="4 5" key="1">
    <citation type="submission" date="2016-09" db="EMBL/GenBank/DDBJ databases">
        <title>Complete genome sequence of microbes from the polar regions.</title>
        <authorList>
            <person name="Liao L."/>
            <person name="Chen B."/>
        </authorList>
    </citation>
    <scope>NUCLEOTIDE SEQUENCE [LARGE SCALE GENOMIC DNA]</scope>
    <source>
        <strain evidence="4 5">ZS314</strain>
    </source>
</reference>
<evidence type="ECO:0000259" key="3">
    <source>
        <dbReference type="Pfam" id="PF01656"/>
    </source>
</evidence>
<dbReference type="InterPro" id="IPR002586">
    <property type="entry name" value="CobQ/CobB/MinD/ParA_Nub-bd_dom"/>
</dbReference>
<dbReference type="GO" id="GO:0005829">
    <property type="term" value="C:cytosol"/>
    <property type="evidence" value="ECO:0007669"/>
    <property type="project" value="TreeGrafter"/>
</dbReference>
<evidence type="ECO:0000256" key="1">
    <source>
        <dbReference type="ARBA" id="ARBA00022741"/>
    </source>
</evidence>
<dbReference type="AlphaFoldDB" id="A0A7L5AJL1"/>
<name>A0A7L5AJL1_9MICO</name>
<keyword evidence="2" id="KW-0067">ATP-binding</keyword>
<gene>
    <name evidence="4" type="ORF">BHD05_15200</name>
</gene>
<dbReference type="PANTHER" id="PTHR43384:SF6">
    <property type="entry name" value="SEPTUM SITE-DETERMINING PROTEIN MIND HOMOLOG, CHLOROPLASTIC"/>
    <property type="match status" value="1"/>
</dbReference>
<dbReference type="OrthoDB" id="3217709at2"/>
<dbReference type="EMBL" id="CP017146">
    <property type="protein sequence ID" value="QHO70793.1"/>
    <property type="molecule type" value="Genomic_DNA"/>
</dbReference>
<dbReference type="GO" id="GO:0051782">
    <property type="term" value="P:negative regulation of cell division"/>
    <property type="evidence" value="ECO:0007669"/>
    <property type="project" value="TreeGrafter"/>
</dbReference>
<dbReference type="PANTHER" id="PTHR43384">
    <property type="entry name" value="SEPTUM SITE-DETERMINING PROTEIN MIND HOMOLOG, CHLOROPLASTIC-RELATED"/>
    <property type="match status" value="1"/>
</dbReference>
<evidence type="ECO:0000313" key="5">
    <source>
        <dbReference type="Proteomes" id="UP000464507"/>
    </source>
</evidence>
<keyword evidence="1" id="KW-0547">Nucleotide-binding</keyword>
<proteinExistence type="predicted"/>
<dbReference type="Pfam" id="PF01656">
    <property type="entry name" value="CbiA"/>
    <property type="match status" value="1"/>
</dbReference>
<dbReference type="Proteomes" id="UP000464507">
    <property type="component" value="Chromosome"/>
</dbReference>
<sequence>MARIAIAAPLALEDRLLDELRRHGHSAVARCDSADELASILADCGADIAIVAAGRRYLTGRLLEESDAAGVRVIALVASDAERRHAATLGLHERADADSPWSQIESLIAGTVPAPTPRAGRGRVIAVWGPAGSPGRTTIAIAVAAELAAAGASVALADVDTHSGSIAPALGLLDEAPGFAAACRLAGANSLSRSELERIGERYLSGHGSFWVLTGIGRPNRWPELSGDRVAATLRECRDWVDYTVVDTGASLENDEEISSDLFAPRRNAATIAALREADDVIAVGSADPVGLSRFLRAHVDLVETLLTDRVTVVMNRVRPGAIGPNPAAQIAQALLRFGGISSPVIVPNDQPALDAAVLTGRSLRDVSMRSPARVAIGRFVAARLLPEPPVPVPTRRTLRRRSEAAT</sequence>